<dbReference type="GO" id="GO:0003723">
    <property type="term" value="F:RNA binding"/>
    <property type="evidence" value="ECO:0007669"/>
    <property type="project" value="UniProtKB-ARBA"/>
</dbReference>
<evidence type="ECO:0000259" key="13">
    <source>
        <dbReference type="PROSITE" id="PS51192"/>
    </source>
</evidence>
<dbReference type="PROSITE" id="PS51194">
    <property type="entry name" value="HELICASE_CTER"/>
    <property type="match status" value="1"/>
</dbReference>
<evidence type="ECO:0000256" key="11">
    <source>
        <dbReference type="RuleBase" id="RU000492"/>
    </source>
</evidence>
<feature type="region of interest" description="Disordered" evidence="12">
    <location>
        <begin position="394"/>
        <end position="498"/>
    </location>
</feature>
<dbReference type="PROSITE" id="PS51195">
    <property type="entry name" value="Q_MOTIF"/>
    <property type="match status" value="1"/>
</dbReference>
<proteinExistence type="inferred from homology"/>
<feature type="compositionally biased region" description="Low complexity" evidence="12">
    <location>
        <begin position="472"/>
        <end position="482"/>
    </location>
</feature>
<feature type="domain" description="Helicase ATP-binding" evidence="13">
    <location>
        <begin position="32"/>
        <end position="205"/>
    </location>
</feature>
<dbReference type="Proteomes" id="UP000661435">
    <property type="component" value="Unassembled WGS sequence"/>
</dbReference>
<feature type="compositionally biased region" description="Polar residues" evidence="12">
    <location>
        <begin position="590"/>
        <end position="601"/>
    </location>
</feature>
<feature type="domain" description="DEAD-box RNA helicase Q" evidence="15">
    <location>
        <begin position="1"/>
        <end position="29"/>
    </location>
</feature>
<gene>
    <name evidence="16" type="ORF">H8S57_12650</name>
</gene>
<reference evidence="16" key="1">
    <citation type="submission" date="2020-08" db="EMBL/GenBank/DDBJ databases">
        <title>Genome public.</title>
        <authorList>
            <person name="Liu C."/>
            <person name="Sun Q."/>
        </authorList>
    </citation>
    <scope>NUCLEOTIDE SEQUENCE</scope>
    <source>
        <strain evidence="16">NSJ-51</strain>
    </source>
</reference>
<dbReference type="Gene3D" id="3.40.50.300">
    <property type="entry name" value="P-loop containing nucleotide triphosphate hydrolases"/>
    <property type="match status" value="2"/>
</dbReference>
<dbReference type="InterPro" id="IPR014001">
    <property type="entry name" value="Helicase_ATP-bd"/>
</dbReference>
<dbReference type="InterPro" id="IPR050079">
    <property type="entry name" value="DEAD_box_RNA_helicase"/>
</dbReference>
<comment type="caution">
    <text evidence="16">The sequence shown here is derived from an EMBL/GenBank/DDBJ whole genome shotgun (WGS) entry which is preliminary data.</text>
</comment>
<dbReference type="RefSeq" id="WP_186908390.1">
    <property type="nucleotide sequence ID" value="NZ_JACOPP010000020.1"/>
</dbReference>
<feature type="domain" description="Helicase C-terminal" evidence="14">
    <location>
        <begin position="228"/>
        <end position="381"/>
    </location>
</feature>
<evidence type="ECO:0000256" key="8">
    <source>
        <dbReference type="ARBA" id="ARBA00047984"/>
    </source>
</evidence>
<evidence type="ECO:0000256" key="6">
    <source>
        <dbReference type="ARBA" id="ARBA00022840"/>
    </source>
</evidence>
<feature type="compositionally biased region" description="Basic residues" evidence="12">
    <location>
        <begin position="569"/>
        <end position="581"/>
    </location>
</feature>
<evidence type="ECO:0000256" key="5">
    <source>
        <dbReference type="ARBA" id="ARBA00022806"/>
    </source>
</evidence>
<keyword evidence="2" id="KW-0963">Cytoplasm</keyword>
<dbReference type="GO" id="GO:0016787">
    <property type="term" value="F:hydrolase activity"/>
    <property type="evidence" value="ECO:0007669"/>
    <property type="project" value="UniProtKB-KW"/>
</dbReference>
<accession>A0A8J6JI01</accession>
<evidence type="ECO:0000256" key="12">
    <source>
        <dbReference type="SAM" id="MobiDB-lite"/>
    </source>
</evidence>
<evidence type="ECO:0000256" key="7">
    <source>
        <dbReference type="ARBA" id="ARBA00038437"/>
    </source>
</evidence>
<dbReference type="PANTHER" id="PTHR47959:SF13">
    <property type="entry name" value="ATP-DEPENDENT RNA HELICASE RHLE"/>
    <property type="match status" value="1"/>
</dbReference>
<feature type="compositionally biased region" description="Low complexity" evidence="12">
    <location>
        <begin position="422"/>
        <end position="448"/>
    </location>
</feature>
<dbReference type="GO" id="GO:0003724">
    <property type="term" value="F:RNA helicase activity"/>
    <property type="evidence" value="ECO:0007669"/>
    <property type="project" value="UniProtKB-EC"/>
</dbReference>
<dbReference type="InterPro" id="IPR000629">
    <property type="entry name" value="RNA-helicase_DEAD-box_CS"/>
</dbReference>
<evidence type="ECO:0000259" key="15">
    <source>
        <dbReference type="PROSITE" id="PS51195"/>
    </source>
</evidence>
<feature type="compositionally biased region" description="Low complexity" evidence="12">
    <location>
        <begin position="549"/>
        <end position="566"/>
    </location>
</feature>
<dbReference type="AlphaFoldDB" id="A0A8J6JI01"/>
<protein>
    <recommendedName>
        <fullName evidence="9">ATP-dependent RNA helicase CshA</fullName>
        <ecNumber evidence="1">3.6.4.13</ecNumber>
    </recommendedName>
</protein>
<comment type="similarity">
    <text evidence="7 11">Belongs to the DEAD box helicase family.</text>
</comment>
<dbReference type="PANTHER" id="PTHR47959">
    <property type="entry name" value="ATP-DEPENDENT RNA HELICASE RHLE-RELATED"/>
    <property type="match status" value="1"/>
</dbReference>
<dbReference type="CDD" id="cd18787">
    <property type="entry name" value="SF2_C_DEAD"/>
    <property type="match status" value="1"/>
</dbReference>
<evidence type="ECO:0000256" key="2">
    <source>
        <dbReference type="ARBA" id="ARBA00022490"/>
    </source>
</evidence>
<keyword evidence="5 11" id="KW-0347">Helicase</keyword>
<evidence type="ECO:0000256" key="9">
    <source>
        <dbReference type="ARBA" id="ARBA00067932"/>
    </source>
</evidence>
<dbReference type="GO" id="GO:0005829">
    <property type="term" value="C:cytosol"/>
    <property type="evidence" value="ECO:0007669"/>
    <property type="project" value="TreeGrafter"/>
</dbReference>
<evidence type="ECO:0000313" key="16">
    <source>
        <dbReference type="EMBL" id="MBC5734565.1"/>
    </source>
</evidence>
<feature type="short sequence motif" description="Q motif" evidence="10">
    <location>
        <begin position="1"/>
        <end position="29"/>
    </location>
</feature>
<comment type="catalytic activity">
    <reaction evidence="8">
        <text>ATP + H2O = ADP + phosphate + H(+)</text>
        <dbReference type="Rhea" id="RHEA:13065"/>
        <dbReference type="ChEBI" id="CHEBI:15377"/>
        <dbReference type="ChEBI" id="CHEBI:15378"/>
        <dbReference type="ChEBI" id="CHEBI:30616"/>
        <dbReference type="ChEBI" id="CHEBI:43474"/>
        <dbReference type="ChEBI" id="CHEBI:456216"/>
        <dbReference type="EC" id="3.6.4.13"/>
    </reaction>
</comment>
<evidence type="ECO:0000256" key="1">
    <source>
        <dbReference type="ARBA" id="ARBA00012552"/>
    </source>
</evidence>
<name>A0A8J6JI01_9FIRM</name>
<organism evidence="16 17">
    <name type="scientific">Lawsonibacter hominis</name>
    <dbReference type="NCBI Taxonomy" id="2763053"/>
    <lineage>
        <taxon>Bacteria</taxon>
        <taxon>Bacillati</taxon>
        <taxon>Bacillota</taxon>
        <taxon>Clostridia</taxon>
        <taxon>Eubacteriales</taxon>
        <taxon>Oscillospiraceae</taxon>
        <taxon>Lawsonibacter</taxon>
    </lineage>
</organism>
<dbReference type="PROSITE" id="PS51192">
    <property type="entry name" value="HELICASE_ATP_BIND_1"/>
    <property type="match status" value="1"/>
</dbReference>
<dbReference type="EC" id="3.6.4.13" evidence="1"/>
<sequence length="613" mass="65851">MTFQELGLNKPILRALADQGYERPSPIQEKAIPPALSGRDVLGCAQTGTGKTCAFAAPILQRLAAGKASGRPIRALILTPTRELALQIQESFEAYGKNLPLRCAVIFGGVGQAPQVERLKKGVDILVATPGRLGDLYGQKLIDLSRLEIFVLDEADRMLDMGFIHDVRRILSWLPARKQTLFFSATMPAEVQGLVDSLLKDPVKVAVDPISSPVEVIDQKLYYVDRGNKTKLLSALVREDGVKNALVFTRTKHGANKVAGDLVKAGISAAAIHGNKSQTARQQALADFKSGAVQVLVATDIAARGLDIEELSHVFNYNLPDVPETYVHRIGRTGRAGHGGTAVSFCDSNEQEERKAIEKLIARKIPVVEGHPWPMEILEPLPRDKKGRVVNPEDAEARAAAKARRQERDAANRAAAADRKANAAPARPADAAQPSRAKAARPAKAAGPLEQTPSAQRTPGEKKRARGYRASATLEEALTATAPSRPAAAEEYSDFYKPDPLASDVILDATARLLAPKSSPAQPPRAKQDKQRTGAASGGPKRRGGKTKSGGTQQAQPARPAAEPLAVPKAKKKRSGARGRGGRPPEVTLRTGSQKDSTEQPSLMKPYYLSRDD</sequence>
<dbReference type="InterPro" id="IPR001650">
    <property type="entry name" value="Helicase_C-like"/>
</dbReference>
<evidence type="ECO:0000256" key="3">
    <source>
        <dbReference type="ARBA" id="ARBA00022741"/>
    </source>
</evidence>
<evidence type="ECO:0000256" key="10">
    <source>
        <dbReference type="PROSITE-ProRule" id="PRU00552"/>
    </source>
</evidence>
<dbReference type="EMBL" id="JACOPP010000020">
    <property type="protein sequence ID" value="MBC5734565.1"/>
    <property type="molecule type" value="Genomic_DNA"/>
</dbReference>
<dbReference type="InterPro" id="IPR027417">
    <property type="entry name" value="P-loop_NTPase"/>
</dbReference>
<keyword evidence="6 11" id="KW-0067">ATP-binding</keyword>
<dbReference type="InterPro" id="IPR044742">
    <property type="entry name" value="DEAD/DEAH_RhlB"/>
</dbReference>
<dbReference type="FunFam" id="3.40.50.300:FF:000108">
    <property type="entry name" value="ATP-dependent RNA helicase RhlE"/>
    <property type="match status" value="1"/>
</dbReference>
<feature type="region of interest" description="Disordered" evidence="12">
    <location>
        <begin position="513"/>
        <end position="613"/>
    </location>
</feature>
<evidence type="ECO:0000259" key="14">
    <source>
        <dbReference type="PROSITE" id="PS51194"/>
    </source>
</evidence>
<evidence type="ECO:0000313" key="17">
    <source>
        <dbReference type="Proteomes" id="UP000661435"/>
    </source>
</evidence>
<dbReference type="SMART" id="SM00490">
    <property type="entry name" value="HELICc"/>
    <property type="match status" value="1"/>
</dbReference>
<feature type="compositionally biased region" description="Basic and acidic residues" evidence="12">
    <location>
        <begin position="395"/>
        <end position="421"/>
    </location>
</feature>
<dbReference type="CDD" id="cd00268">
    <property type="entry name" value="DEADc"/>
    <property type="match status" value="1"/>
</dbReference>
<keyword evidence="17" id="KW-1185">Reference proteome</keyword>
<evidence type="ECO:0000256" key="4">
    <source>
        <dbReference type="ARBA" id="ARBA00022801"/>
    </source>
</evidence>
<dbReference type="InterPro" id="IPR014014">
    <property type="entry name" value="RNA_helicase_DEAD_Q_motif"/>
</dbReference>
<keyword evidence="4 11" id="KW-0378">Hydrolase</keyword>
<dbReference type="SUPFAM" id="SSF52540">
    <property type="entry name" value="P-loop containing nucleoside triphosphate hydrolases"/>
    <property type="match status" value="1"/>
</dbReference>
<dbReference type="PROSITE" id="PS00039">
    <property type="entry name" value="DEAD_ATP_HELICASE"/>
    <property type="match status" value="1"/>
</dbReference>
<dbReference type="GO" id="GO:0005524">
    <property type="term" value="F:ATP binding"/>
    <property type="evidence" value="ECO:0007669"/>
    <property type="project" value="UniProtKB-KW"/>
</dbReference>
<dbReference type="Pfam" id="PF00270">
    <property type="entry name" value="DEAD"/>
    <property type="match status" value="1"/>
</dbReference>
<dbReference type="Pfam" id="PF00271">
    <property type="entry name" value="Helicase_C"/>
    <property type="match status" value="1"/>
</dbReference>
<dbReference type="SMART" id="SM00487">
    <property type="entry name" value="DEXDc"/>
    <property type="match status" value="1"/>
</dbReference>
<keyword evidence="3 11" id="KW-0547">Nucleotide-binding</keyword>
<dbReference type="InterPro" id="IPR011545">
    <property type="entry name" value="DEAD/DEAH_box_helicase_dom"/>
</dbReference>